<dbReference type="PANTHER" id="PTHR35596:SF1">
    <property type="entry name" value="MICROBIAL-TYPE PARG CATALYTIC DOMAIN-CONTAINING PROTEIN"/>
    <property type="match status" value="1"/>
</dbReference>
<evidence type="ECO:0000313" key="3">
    <source>
        <dbReference type="Proteomes" id="UP001427805"/>
    </source>
</evidence>
<protein>
    <submittedName>
        <fullName evidence="2">TIGR02452 family protein</fullName>
    </submittedName>
</protein>
<dbReference type="NCBIfam" id="TIGR02452">
    <property type="entry name" value="TIGR02452 family protein"/>
    <property type="match status" value="1"/>
</dbReference>
<dbReference type="Pfam" id="PF10021">
    <property type="entry name" value="PARG_cat_microb"/>
    <property type="match status" value="1"/>
</dbReference>
<dbReference type="InterPro" id="IPR043472">
    <property type="entry name" value="Macro_dom-like"/>
</dbReference>
<dbReference type="InterPro" id="IPR012664">
    <property type="entry name" value="CHP02452"/>
</dbReference>
<accession>A0ABV0B7Q7</accession>
<feature type="domain" description="Microbial-type PARG catalytic" evidence="1">
    <location>
        <begin position="10"/>
        <end position="156"/>
    </location>
</feature>
<reference evidence="2 3" key="1">
    <citation type="submission" date="2024-05" db="EMBL/GenBank/DDBJ databases">
        <title>Sphingomonas sp. HF-S3 16S ribosomal RNA gene Genome sequencing and assembly.</title>
        <authorList>
            <person name="Lee H."/>
        </authorList>
    </citation>
    <scope>NUCLEOTIDE SEQUENCE [LARGE SCALE GENOMIC DNA]</scope>
    <source>
        <strain evidence="2 3">HF-S3</strain>
    </source>
</reference>
<organism evidence="2 3">
    <name type="scientific">Sphingomonas rustica</name>
    <dbReference type="NCBI Taxonomy" id="3103142"/>
    <lineage>
        <taxon>Bacteria</taxon>
        <taxon>Pseudomonadati</taxon>
        <taxon>Pseudomonadota</taxon>
        <taxon>Alphaproteobacteria</taxon>
        <taxon>Sphingomonadales</taxon>
        <taxon>Sphingomonadaceae</taxon>
        <taxon>Sphingomonas</taxon>
    </lineage>
</organism>
<gene>
    <name evidence="2" type="ORF">TPR58_07090</name>
</gene>
<comment type="caution">
    <text evidence="2">The sequence shown here is derived from an EMBL/GenBank/DDBJ whole genome shotgun (WGS) entry which is preliminary data.</text>
</comment>
<dbReference type="SUPFAM" id="SSF52949">
    <property type="entry name" value="Macro domain-like"/>
    <property type="match status" value="1"/>
</dbReference>
<dbReference type="EMBL" id="JBDIZK010000003">
    <property type="protein sequence ID" value="MEN3746926.1"/>
    <property type="molecule type" value="Genomic_DNA"/>
</dbReference>
<dbReference type="RefSeq" id="WP_346245917.1">
    <property type="nucleotide sequence ID" value="NZ_JBDIZK010000003.1"/>
</dbReference>
<evidence type="ECO:0000313" key="2">
    <source>
        <dbReference type="EMBL" id="MEN3746926.1"/>
    </source>
</evidence>
<name>A0ABV0B7Q7_9SPHN</name>
<dbReference type="PANTHER" id="PTHR35596">
    <property type="entry name" value="DUF2263 DOMAIN-CONTAINING PROTEIN"/>
    <property type="match status" value="1"/>
</dbReference>
<sequence>MNRAARVALAEETLAIIDRGTYADEFGATVSIRDAVTEAVASARLYRDADFPTQMEVERRFAATAFELTGETTLQAAERLVGEGAKDLFALNFASAKNPGGGFLNGSQAQEESLARASALYPTQMAQFELYEHNRARSTCLYSDWMLYSPGVPVFRRDDGHLLATPYMVSFLTAPAVNAGAVWQNEPDRANLIDATNRERARKLIWVANRHGHSVLVLGAWGCGVFRNDAGAIAQMFHDLLSGEFAGCFSRVVMAVYDATRDQQVRGAFAPYFD</sequence>
<keyword evidence="3" id="KW-1185">Reference proteome</keyword>
<dbReference type="Gene3D" id="3.40.220.10">
    <property type="entry name" value="Leucine Aminopeptidase, subunit E, domain 1"/>
    <property type="match status" value="1"/>
</dbReference>
<dbReference type="PIRSF" id="PIRSF014899">
    <property type="entry name" value="UCP014899"/>
    <property type="match status" value="1"/>
</dbReference>
<dbReference type="Proteomes" id="UP001427805">
    <property type="component" value="Unassembled WGS sequence"/>
</dbReference>
<proteinExistence type="predicted"/>
<evidence type="ECO:0000259" key="1">
    <source>
        <dbReference type="Pfam" id="PF10021"/>
    </source>
</evidence>
<dbReference type="InterPro" id="IPR019261">
    <property type="entry name" value="PARG_cat_microbial"/>
</dbReference>